<feature type="domain" description="AB hydrolase-1" evidence="1">
    <location>
        <begin position="22"/>
        <end position="255"/>
    </location>
</feature>
<dbReference type="Proteomes" id="UP001501671">
    <property type="component" value="Unassembled WGS sequence"/>
</dbReference>
<dbReference type="RefSeq" id="WP_345250513.1">
    <property type="nucleotide sequence ID" value="NZ_BAABFO010000013.1"/>
</dbReference>
<keyword evidence="2" id="KW-0378">Hydrolase</keyword>
<proteinExistence type="predicted"/>
<dbReference type="EMBL" id="BAABFO010000013">
    <property type="protein sequence ID" value="GAA4335315.1"/>
    <property type="molecule type" value="Genomic_DNA"/>
</dbReference>
<comment type="caution">
    <text evidence="2">The sequence shown here is derived from an EMBL/GenBank/DDBJ whole genome shotgun (WGS) entry which is preliminary data.</text>
</comment>
<protein>
    <submittedName>
        <fullName evidence="2">Alpha/beta hydrolase</fullName>
    </submittedName>
</protein>
<dbReference type="SUPFAM" id="SSF53474">
    <property type="entry name" value="alpha/beta-Hydrolases"/>
    <property type="match status" value="1"/>
</dbReference>
<reference evidence="3" key="1">
    <citation type="journal article" date="2019" name="Int. J. Syst. Evol. Microbiol.">
        <title>The Global Catalogue of Microorganisms (GCM) 10K type strain sequencing project: providing services to taxonomists for standard genome sequencing and annotation.</title>
        <authorList>
            <consortium name="The Broad Institute Genomics Platform"/>
            <consortium name="The Broad Institute Genome Sequencing Center for Infectious Disease"/>
            <person name="Wu L."/>
            <person name="Ma J."/>
        </authorList>
    </citation>
    <scope>NUCLEOTIDE SEQUENCE [LARGE SCALE GENOMIC DNA]</scope>
    <source>
        <strain evidence="3">JCM 17666</strain>
    </source>
</reference>
<name>A0ABP8H717_9BURK</name>
<evidence type="ECO:0000259" key="1">
    <source>
        <dbReference type="Pfam" id="PF00561"/>
    </source>
</evidence>
<dbReference type="PANTHER" id="PTHR46438">
    <property type="entry name" value="ALPHA/BETA-HYDROLASES SUPERFAMILY PROTEIN"/>
    <property type="match status" value="1"/>
</dbReference>
<evidence type="ECO:0000313" key="3">
    <source>
        <dbReference type="Proteomes" id="UP001501671"/>
    </source>
</evidence>
<gene>
    <name evidence="2" type="ORF">GCM10023144_28460</name>
</gene>
<dbReference type="GO" id="GO:0016787">
    <property type="term" value="F:hydrolase activity"/>
    <property type="evidence" value="ECO:0007669"/>
    <property type="project" value="UniProtKB-KW"/>
</dbReference>
<dbReference type="InterPro" id="IPR029058">
    <property type="entry name" value="AB_hydrolase_fold"/>
</dbReference>
<keyword evidence="3" id="KW-1185">Reference proteome</keyword>
<organism evidence="2 3">
    <name type="scientific">Pigmentiphaga soli</name>
    <dbReference type="NCBI Taxonomy" id="1007095"/>
    <lineage>
        <taxon>Bacteria</taxon>
        <taxon>Pseudomonadati</taxon>
        <taxon>Pseudomonadota</taxon>
        <taxon>Betaproteobacteria</taxon>
        <taxon>Burkholderiales</taxon>
        <taxon>Alcaligenaceae</taxon>
        <taxon>Pigmentiphaga</taxon>
    </lineage>
</organism>
<dbReference type="InterPro" id="IPR000073">
    <property type="entry name" value="AB_hydrolase_1"/>
</dbReference>
<sequence length="272" mass="29577">MRTEDWKFEDYDMRVYRGGRGPALLLLHGIGPGTSIPANFSGVFDALAERFEVYGIDLIGMGASARKTAAPLFDFELWVRQAAFAAARIAERSGEAAIRAWGHSMGGAIALRLAAETGLLSSMVATGTGGGQHRVNPALDAFWQFPSSEAELKAAMLGSMFDPAAVTDDLVAGRFATLRDGDAGPYFRAMMEGDRQALLDSARLSPEQLGRIRAPVLLIHGRDDRPCPYEDNAVYLLRHIPGCELAVFPRCGHNPAREHRDKTLARVLEHLA</sequence>
<dbReference type="PRINTS" id="PR00111">
    <property type="entry name" value="ABHYDROLASE"/>
</dbReference>
<dbReference type="PANTHER" id="PTHR46438:SF11">
    <property type="entry name" value="LIPASE-RELATED"/>
    <property type="match status" value="1"/>
</dbReference>
<accession>A0ABP8H717</accession>
<dbReference type="Gene3D" id="3.40.50.1820">
    <property type="entry name" value="alpha/beta hydrolase"/>
    <property type="match status" value="1"/>
</dbReference>
<evidence type="ECO:0000313" key="2">
    <source>
        <dbReference type="EMBL" id="GAA4335315.1"/>
    </source>
</evidence>
<dbReference type="Pfam" id="PF00561">
    <property type="entry name" value="Abhydrolase_1"/>
    <property type="match status" value="1"/>
</dbReference>